<dbReference type="InterPro" id="IPR009057">
    <property type="entry name" value="Homeodomain-like_sf"/>
</dbReference>
<protein>
    <submittedName>
        <fullName evidence="5">AraC family transcriptional regulator</fullName>
    </submittedName>
</protein>
<proteinExistence type="predicted"/>
<organism evidence="5 6">
    <name type="scientific">Rhodococcus pyridinivorans KG-16</name>
    <dbReference type="NCBI Taxonomy" id="1441730"/>
    <lineage>
        <taxon>Bacteria</taxon>
        <taxon>Bacillati</taxon>
        <taxon>Actinomycetota</taxon>
        <taxon>Actinomycetes</taxon>
        <taxon>Mycobacteriales</taxon>
        <taxon>Nocardiaceae</taxon>
        <taxon>Rhodococcus</taxon>
    </lineage>
</organism>
<dbReference type="EMBL" id="AZXY01000005">
    <property type="protein sequence ID" value="KSZ58583.1"/>
    <property type="molecule type" value="Genomic_DNA"/>
</dbReference>
<dbReference type="Pfam" id="PF12625">
    <property type="entry name" value="Arabinose_bd"/>
    <property type="match status" value="1"/>
</dbReference>
<keyword evidence="2" id="KW-0238">DNA-binding</keyword>
<comment type="caution">
    <text evidence="5">The sequence shown here is derived from an EMBL/GenBank/DDBJ whole genome shotgun (WGS) entry which is preliminary data.</text>
</comment>
<dbReference type="InterPro" id="IPR018060">
    <property type="entry name" value="HTH_AraC"/>
</dbReference>
<evidence type="ECO:0000259" key="4">
    <source>
        <dbReference type="PROSITE" id="PS01124"/>
    </source>
</evidence>
<sequence length="336" mass="37881">MTLPKPLARYATLTGFVALARSLSADPIELLRSVELDPSGLDLQDRWVPAASIVRLLELSAAVTAHQDFALRLAERRRLSTLGPLSVAIRDEPNARSALRMLIRFQHTYNEALFIDITERDGLSTIVLRVEPGEPMPVRQATELAVTVIHQLLQYLLGDRWRPVSVCFEHGRPGDDSTHRRVFDAPLVFDGNYSGIVVYTGDLDLPNRLSDPVLRSYSQQILDDLSASETPTLERRVRELVELLLPTGRCSVDQVAASLGVDRRTVHRHLARSGQTFTRVVDDTRAELAQRLVTSGRHTFAEISEMLSFSAPSGFSRWFTRRFGMTPREWRKRSED</sequence>
<accession>A0A0V9UKQ9</accession>
<name>A0A0V9UKQ9_9NOCA</name>
<dbReference type="PROSITE" id="PS01124">
    <property type="entry name" value="HTH_ARAC_FAMILY_2"/>
    <property type="match status" value="1"/>
</dbReference>
<dbReference type="PANTHER" id="PTHR47894">
    <property type="entry name" value="HTH-TYPE TRANSCRIPTIONAL REGULATOR GADX"/>
    <property type="match status" value="1"/>
</dbReference>
<gene>
    <name evidence="5" type="ORF">Z045_11915</name>
</gene>
<evidence type="ECO:0000256" key="3">
    <source>
        <dbReference type="ARBA" id="ARBA00023163"/>
    </source>
</evidence>
<dbReference type="Pfam" id="PF12833">
    <property type="entry name" value="HTH_18"/>
    <property type="match status" value="1"/>
</dbReference>
<keyword evidence="3" id="KW-0804">Transcription</keyword>
<dbReference type="GO" id="GO:0000976">
    <property type="term" value="F:transcription cis-regulatory region binding"/>
    <property type="evidence" value="ECO:0007669"/>
    <property type="project" value="TreeGrafter"/>
</dbReference>
<reference evidence="5 6" key="2">
    <citation type="journal article" date="2016" name="Genome Announc.">
        <title>Draft Genome Sequence of a Versatile Hydrocarbon-Degrading Bacterium, Rhodococcus pyridinivorans Strain KG-16, Collected from Oil Fields in India.</title>
        <authorList>
            <person name="Aggarwal R.K."/>
            <person name="Dawar C."/>
            <person name="Phanindranath R."/>
            <person name="Mutnuri L."/>
            <person name="Dayal A.M."/>
        </authorList>
    </citation>
    <scope>NUCLEOTIDE SEQUENCE [LARGE SCALE GENOMIC DNA]</scope>
    <source>
        <strain evidence="5 6">KG-16</strain>
    </source>
</reference>
<feature type="domain" description="HTH araC/xylS-type" evidence="4">
    <location>
        <begin position="235"/>
        <end position="333"/>
    </location>
</feature>
<evidence type="ECO:0000313" key="5">
    <source>
        <dbReference type="EMBL" id="KSZ58583.1"/>
    </source>
</evidence>
<keyword evidence="1" id="KW-0805">Transcription regulation</keyword>
<evidence type="ECO:0000313" key="6">
    <source>
        <dbReference type="Proteomes" id="UP000053060"/>
    </source>
</evidence>
<reference evidence="6" key="1">
    <citation type="submission" date="2015-01" db="EMBL/GenBank/DDBJ databases">
        <title>Draft genome sequence of Rhodococcus pyridinivorans strain KG-16, a hydrocarbon-degrading bacterium.</title>
        <authorList>
            <person name="Aggarwal R.K."/>
            <person name="Dawar C."/>
        </authorList>
    </citation>
    <scope>NUCLEOTIDE SEQUENCE [LARGE SCALE GENOMIC DNA]</scope>
    <source>
        <strain evidence="6">KG-16</strain>
    </source>
</reference>
<dbReference type="GO" id="GO:0005829">
    <property type="term" value="C:cytosol"/>
    <property type="evidence" value="ECO:0007669"/>
    <property type="project" value="TreeGrafter"/>
</dbReference>
<dbReference type="Proteomes" id="UP000053060">
    <property type="component" value="Unassembled WGS sequence"/>
</dbReference>
<dbReference type="SUPFAM" id="SSF46689">
    <property type="entry name" value="Homeodomain-like"/>
    <property type="match status" value="1"/>
</dbReference>
<evidence type="ECO:0000256" key="2">
    <source>
        <dbReference type="ARBA" id="ARBA00023125"/>
    </source>
</evidence>
<dbReference type="Gene3D" id="1.10.10.60">
    <property type="entry name" value="Homeodomain-like"/>
    <property type="match status" value="1"/>
</dbReference>
<dbReference type="InterPro" id="IPR032687">
    <property type="entry name" value="AraC-type_N"/>
</dbReference>
<dbReference type="PANTHER" id="PTHR47894:SF4">
    <property type="entry name" value="HTH-TYPE TRANSCRIPTIONAL REGULATOR GADX"/>
    <property type="match status" value="1"/>
</dbReference>
<dbReference type="RefSeq" id="WP_060652040.1">
    <property type="nucleotide sequence ID" value="NZ_AZXY01000005.1"/>
</dbReference>
<dbReference type="SMART" id="SM00342">
    <property type="entry name" value="HTH_ARAC"/>
    <property type="match status" value="1"/>
</dbReference>
<evidence type="ECO:0000256" key="1">
    <source>
        <dbReference type="ARBA" id="ARBA00023015"/>
    </source>
</evidence>
<dbReference type="GO" id="GO:0003700">
    <property type="term" value="F:DNA-binding transcription factor activity"/>
    <property type="evidence" value="ECO:0007669"/>
    <property type="project" value="InterPro"/>
</dbReference>
<dbReference type="PATRIC" id="fig|1441730.3.peg.2480"/>
<dbReference type="AlphaFoldDB" id="A0A0V9UKQ9"/>